<evidence type="ECO:0000256" key="5">
    <source>
        <dbReference type="ARBA" id="ARBA00023211"/>
    </source>
</evidence>
<dbReference type="SUPFAM" id="SSF56300">
    <property type="entry name" value="Metallo-dependent phosphatases"/>
    <property type="match status" value="1"/>
</dbReference>
<dbReference type="GO" id="GO:0046872">
    <property type="term" value="F:metal ion binding"/>
    <property type="evidence" value="ECO:0007669"/>
    <property type="project" value="UniProtKB-KW"/>
</dbReference>
<dbReference type="PANTHER" id="PTHR45668">
    <property type="entry name" value="SERINE/THREONINE-PROTEIN PHOSPHATASE 5-RELATED"/>
    <property type="match status" value="1"/>
</dbReference>
<sequence length="151" mass="16572">GKGRNSSVPTEVAIAAVTVAVMAVVVMFGRTSKTIVVATIVVVLLLVLVAFWWSGSNTDVEPQYSGARIEGDVITLDFVKQMMDDFKKQKCLHKRYAFQIVLQTKEMLQALPSLVDITVPHGKHFTVCGDVHGQEIVICSNSDMLQCYSVL</sequence>
<feature type="transmembrane region" description="Helical" evidence="6">
    <location>
        <begin position="12"/>
        <end position="28"/>
    </location>
</feature>
<keyword evidence="6" id="KW-0812">Transmembrane</keyword>
<comment type="caution">
    <text evidence="8">The sequence shown here is derived from an EMBL/GenBank/DDBJ whole genome shotgun (WGS) entry which is preliminary data.</text>
</comment>
<keyword evidence="6" id="KW-0472">Membrane</keyword>
<dbReference type="Proteomes" id="UP000236291">
    <property type="component" value="Unassembled WGS sequence"/>
</dbReference>
<dbReference type="EMBL" id="ASHM01029238">
    <property type="protein sequence ID" value="PNX75572.1"/>
    <property type="molecule type" value="Genomic_DNA"/>
</dbReference>
<dbReference type="PANTHER" id="PTHR45668:SF5">
    <property type="entry name" value="SERINE_THREONINE-PROTEIN PHOSPHATASE 5"/>
    <property type="match status" value="1"/>
</dbReference>
<dbReference type="AlphaFoldDB" id="A0A2K3LAK3"/>
<dbReference type="GO" id="GO:0004722">
    <property type="term" value="F:protein serine/threonine phosphatase activity"/>
    <property type="evidence" value="ECO:0007669"/>
    <property type="project" value="UniProtKB-EC"/>
</dbReference>
<gene>
    <name evidence="8" type="ORF">L195_g031510</name>
</gene>
<feature type="non-terminal residue" evidence="8">
    <location>
        <position position="1"/>
    </location>
</feature>
<protein>
    <recommendedName>
        <fullName evidence="2">protein-serine/threonine phosphatase</fullName>
        <ecNumber evidence="2">3.1.3.16</ecNumber>
    </recommendedName>
</protein>
<evidence type="ECO:0000256" key="3">
    <source>
        <dbReference type="ARBA" id="ARBA00022723"/>
    </source>
</evidence>
<dbReference type="EC" id="3.1.3.16" evidence="2"/>
<dbReference type="InterPro" id="IPR051134">
    <property type="entry name" value="PPP_phosphatase"/>
</dbReference>
<feature type="domain" description="PPP" evidence="7">
    <location>
        <begin position="57"/>
        <end position="116"/>
    </location>
</feature>
<dbReference type="InterPro" id="IPR013235">
    <property type="entry name" value="PPP_dom"/>
</dbReference>
<dbReference type="InterPro" id="IPR029052">
    <property type="entry name" value="Metallo-depent_PP-like"/>
</dbReference>
<evidence type="ECO:0000256" key="2">
    <source>
        <dbReference type="ARBA" id="ARBA00013081"/>
    </source>
</evidence>
<dbReference type="Gene3D" id="3.60.21.10">
    <property type="match status" value="1"/>
</dbReference>
<keyword evidence="6" id="KW-1133">Transmembrane helix</keyword>
<proteinExistence type="predicted"/>
<evidence type="ECO:0000313" key="8">
    <source>
        <dbReference type="EMBL" id="PNX75572.1"/>
    </source>
</evidence>
<reference evidence="8 9" key="2">
    <citation type="journal article" date="2017" name="Front. Plant Sci.">
        <title>Gene Classification and Mining of Molecular Markers Useful in Red Clover (Trifolium pratense) Breeding.</title>
        <authorList>
            <person name="Istvanek J."/>
            <person name="Dluhosova J."/>
            <person name="Dluhos P."/>
            <person name="Patkova L."/>
            <person name="Nedelnik J."/>
            <person name="Repkova J."/>
        </authorList>
    </citation>
    <scope>NUCLEOTIDE SEQUENCE [LARGE SCALE GENOMIC DNA]</scope>
    <source>
        <strain evidence="9">cv. Tatra</strain>
        <tissue evidence="8">Young leaves</tissue>
    </source>
</reference>
<organism evidence="8 9">
    <name type="scientific">Trifolium pratense</name>
    <name type="common">Red clover</name>
    <dbReference type="NCBI Taxonomy" id="57577"/>
    <lineage>
        <taxon>Eukaryota</taxon>
        <taxon>Viridiplantae</taxon>
        <taxon>Streptophyta</taxon>
        <taxon>Embryophyta</taxon>
        <taxon>Tracheophyta</taxon>
        <taxon>Spermatophyta</taxon>
        <taxon>Magnoliopsida</taxon>
        <taxon>eudicotyledons</taxon>
        <taxon>Gunneridae</taxon>
        <taxon>Pentapetalae</taxon>
        <taxon>rosids</taxon>
        <taxon>fabids</taxon>
        <taxon>Fabales</taxon>
        <taxon>Fabaceae</taxon>
        <taxon>Papilionoideae</taxon>
        <taxon>50 kb inversion clade</taxon>
        <taxon>NPAAA clade</taxon>
        <taxon>Hologalegina</taxon>
        <taxon>IRL clade</taxon>
        <taxon>Trifolieae</taxon>
        <taxon>Trifolium</taxon>
    </lineage>
</organism>
<evidence type="ECO:0000313" key="9">
    <source>
        <dbReference type="Proteomes" id="UP000236291"/>
    </source>
</evidence>
<feature type="transmembrane region" description="Helical" evidence="6">
    <location>
        <begin position="35"/>
        <end position="53"/>
    </location>
</feature>
<reference evidence="8 9" key="1">
    <citation type="journal article" date="2014" name="Am. J. Bot.">
        <title>Genome assembly and annotation for red clover (Trifolium pratense; Fabaceae).</title>
        <authorList>
            <person name="Istvanek J."/>
            <person name="Jaros M."/>
            <person name="Krenek A."/>
            <person name="Repkova J."/>
        </authorList>
    </citation>
    <scope>NUCLEOTIDE SEQUENCE [LARGE SCALE GENOMIC DNA]</scope>
    <source>
        <strain evidence="9">cv. Tatra</strain>
        <tissue evidence="8">Young leaves</tissue>
    </source>
</reference>
<dbReference type="ExpressionAtlas" id="A0A2K3LAK3">
    <property type="expression patterns" value="baseline"/>
</dbReference>
<evidence type="ECO:0000256" key="1">
    <source>
        <dbReference type="ARBA" id="ARBA00001936"/>
    </source>
</evidence>
<name>A0A2K3LAK3_TRIPR</name>
<comment type="cofactor">
    <cofactor evidence="1">
        <name>Mn(2+)</name>
        <dbReference type="ChEBI" id="CHEBI:29035"/>
    </cofactor>
</comment>
<accession>A0A2K3LAK3</accession>
<evidence type="ECO:0000256" key="6">
    <source>
        <dbReference type="SAM" id="Phobius"/>
    </source>
</evidence>
<dbReference type="Pfam" id="PF08321">
    <property type="entry name" value="PPP5"/>
    <property type="match status" value="1"/>
</dbReference>
<evidence type="ECO:0000259" key="7">
    <source>
        <dbReference type="Pfam" id="PF08321"/>
    </source>
</evidence>
<keyword evidence="5" id="KW-0464">Manganese</keyword>
<keyword evidence="4" id="KW-0378">Hydrolase</keyword>
<evidence type="ECO:0000256" key="4">
    <source>
        <dbReference type="ARBA" id="ARBA00022801"/>
    </source>
</evidence>
<keyword evidence="3" id="KW-0479">Metal-binding</keyword>